<dbReference type="EMBL" id="JAAMPC010000013">
    <property type="protein sequence ID" value="KAG2269986.1"/>
    <property type="molecule type" value="Genomic_DNA"/>
</dbReference>
<name>A0A8X7UAA1_BRACI</name>
<sequence>MGFKPLDWYCKPVPNGVWSKMVDYAFGAYTPCAIDSFVLGISHLVLLILCVYRIWLTVKDHRVEKFCLRSKWYSYFLALLAAYSTAEPLFRLVMRISLLDLDAAGFPPYE</sequence>
<keyword evidence="1" id="KW-0472">Membrane</keyword>
<feature type="non-terminal residue" evidence="2">
    <location>
        <position position="110"/>
    </location>
</feature>
<keyword evidence="3" id="KW-1185">Reference proteome</keyword>
<dbReference type="Proteomes" id="UP000886595">
    <property type="component" value="Unassembled WGS sequence"/>
</dbReference>
<protein>
    <submittedName>
        <fullName evidence="2">Uncharacterized protein</fullName>
    </submittedName>
</protein>
<feature type="transmembrane region" description="Helical" evidence="1">
    <location>
        <begin position="28"/>
        <end position="52"/>
    </location>
</feature>
<evidence type="ECO:0000313" key="3">
    <source>
        <dbReference type="Proteomes" id="UP000886595"/>
    </source>
</evidence>
<accession>A0A8X7UAA1</accession>
<evidence type="ECO:0000313" key="2">
    <source>
        <dbReference type="EMBL" id="KAG2269986.1"/>
    </source>
</evidence>
<proteinExistence type="predicted"/>
<comment type="caution">
    <text evidence="2">The sequence shown here is derived from an EMBL/GenBank/DDBJ whole genome shotgun (WGS) entry which is preliminary data.</text>
</comment>
<dbReference type="OrthoDB" id="1922901at2759"/>
<evidence type="ECO:0000256" key="1">
    <source>
        <dbReference type="SAM" id="Phobius"/>
    </source>
</evidence>
<gene>
    <name evidence="2" type="ORF">Bca52824_064541</name>
</gene>
<keyword evidence="1" id="KW-0812">Transmembrane</keyword>
<organism evidence="2 3">
    <name type="scientific">Brassica carinata</name>
    <name type="common">Ethiopian mustard</name>
    <name type="synonym">Abyssinian cabbage</name>
    <dbReference type="NCBI Taxonomy" id="52824"/>
    <lineage>
        <taxon>Eukaryota</taxon>
        <taxon>Viridiplantae</taxon>
        <taxon>Streptophyta</taxon>
        <taxon>Embryophyta</taxon>
        <taxon>Tracheophyta</taxon>
        <taxon>Spermatophyta</taxon>
        <taxon>Magnoliopsida</taxon>
        <taxon>eudicotyledons</taxon>
        <taxon>Gunneridae</taxon>
        <taxon>Pentapetalae</taxon>
        <taxon>rosids</taxon>
        <taxon>malvids</taxon>
        <taxon>Brassicales</taxon>
        <taxon>Brassicaceae</taxon>
        <taxon>Brassiceae</taxon>
        <taxon>Brassica</taxon>
    </lineage>
</organism>
<feature type="transmembrane region" description="Helical" evidence="1">
    <location>
        <begin position="72"/>
        <end position="90"/>
    </location>
</feature>
<reference evidence="2 3" key="1">
    <citation type="submission" date="2020-02" db="EMBL/GenBank/DDBJ databases">
        <authorList>
            <person name="Ma Q."/>
            <person name="Huang Y."/>
            <person name="Song X."/>
            <person name="Pei D."/>
        </authorList>
    </citation>
    <scope>NUCLEOTIDE SEQUENCE [LARGE SCALE GENOMIC DNA]</scope>
    <source>
        <strain evidence="2">Sxm20200214</strain>
        <tissue evidence="2">Leaf</tissue>
    </source>
</reference>
<dbReference type="AlphaFoldDB" id="A0A8X7UAA1"/>
<keyword evidence="1" id="KW-1133">Transmembrane helix</keyword>